<proteinExistence type="predicted"/>
<comment type="caution">
    <text evidence="2">The sequence shown here is derived from an EMBL/GenBank/DDBJ whole genome shotgun (WGS) entry which is preliminary data.</text>
</comment>
<keyword evidence="1" id="KW-0472">Membrane</keyword>
<feature type="transmembrane region" description="Helical" evidence="1">
    <location>
        <begin position="69"/>
        <end position="96"/>
    </location>
</feature>
<feature type="transmembrane region" description="Helical" evidence="1">
    <location>
        <begin position="102"/>
        <end position="122"/>
    </location>
</feature>
<dbReference type="AlphaFoldDB" id="A0AAN8R727"/>
<accession>A0AAN8R727</accession>
<name>A0AAN8R727_9TELE</name>
<sequence>MAPCPRVAIVLDIIYFFRSPSRSLSTSPCCPPGLPFGWALCFPFACLLLWSSCLCLSHDWLLLCLFCDWCWLLLCLFCDWCWLLLCLFCDWCWLLLCLFCDWCWLLLCLFCDWCWLLLCLFCDWC</sequence>
<protein>
    <submittedName>
        <fullName evidence="2">Uncharacterized protein</fullName>
    </submittedName>
</protein>
<keyword evidence="1" id="KW-0812">Transmembrane</keyword>
<keyword evidence="1" id="KW-1133">Transmembrane helix</keyword>
<dbReference type="Proteomes" id="UP001356427">
    <property type="component" value="Unassembled WGS sequence"/>
</dbReference>
<evidence type="ECO:0000313" key="2">
    <source>
        <dbReference type="EMBL" id="KAK6315982.1"/>
    </source>
</evidence>
<evidence type="ECO:0000313" key="3">
    <source>
        <dbReference type="Proteomes" id="UP001356427"/>
    </source>
</evidence>
<keyword evidence="3" id="KW-1185">Reference proteome</keyword>
<dbReference type="EMBL" id="JAGTTL010000011">
    <property type="protein sequence ID" value="KAK6315982.1"/>
    <property type="molecule type" value="Genomic_DNA"/>
</dbReference>
<evidence type="ECO:0000256" key="1">
    <source>
        <dbReference type="SAM" id="Phobius"/>
    </source>
</evidence>
<organism evidence="2 3">
    <name type="scientific">Coregonus suidteri</name>
    <dbReference type="NCBI Taxonomy" id="861788"/>
    <lineage>
        <taxon>Eukaryota</taxon>
        <taxon>Metazoa</taxon>
        <taxon>Chordata</taxon>
        <taxon>Craniata</taxon>
        <taxon>Vertebrata</taxon>
        <taxon>Euteleostomi</taxon>
        <taxon>Actinopterygii</taxon>
        <taxon>Neopterygii</taxon>
        <taxon>Teleostei</taxon>
        <taxon>Protacanthopterygii</taxon>
        <taxon>Salmoniformes</taxon>
        <taxon>Salmonidae</taxon>
        <taxon>Coregoninae</taxon>
        <taxon>Coregonus</taxon>
    </lineage>
</organism>
<reference evidence="2 3" key="1">
    <citation type="submission" date="2021-04" db="EMBL/GenBank/DDBJ databases">
        <authorList>
            <person name="De Guttry C."/>
            <person name="Zahm M."/>
            <person name="Klopp C."/>
            <person name="Cabau C."/>
            <person name="Louis A."/>
            <person name="Berthelot C."/>
            <person name="Parey E."/>
            <person name="Roest Crollius H."/>
            <person name="Montfort J."/>
            <person name="Robinson-Rechavi M."/>
            <person name="Bucao C."/>
            <person name="Bouchez O."/>
            <person name="Gislard M."/>
            <person name="Lluch J."/>
            <person name="Milhes M."/>
            <person name="Lampietro C."/>
            <person name="Lopez Roques C."/>
            <person name="Donnadieu C."/>
            <person name="Braasch I."/>
            <person name="Desvignes T."/>
            <person name="Postlethwait J."/>
            <person name="Bobe J."/>
            <person name="Wedekind C."/>
            <person name="Guiguen Y."/>
        </authorList>
    </citation>
    <scope>NUCLEOTIDE SEQUENCE [LARGE SCALE GENOMIC DNA]</scope>
    <source>
        <strain evidence="2">Cs_M1</strain>
        <tissue evidence="2">Blood</tissue>
    </source>
</reference>
<feature type="transmembrane region" description="Helical" evidence="1">
    <location>
        <begin position="36"/>
        <end position="57"/>
    </location>
</feature>
<gene>
    <name evidence="2" type="ORF">J4Q44_G00135060</name>
</gene>